<proteinExistence type="predicted"/>
<name>A0A7K3M1P5_9ACTN</name>
<dbReference type="InterPro" id="IPR036291">
    <property type="entry name" value="NAD(P)-bd_dom_sf"/>
</dbReference>
<dbReference type="Gene3D" id="3.90.25.10">
    <property type="entry name" value="UDP-galactose 4-epimerase, domain 1"/>
    <property type="match status" value="1"/>
</dbReference>
<organism evidence="2 3">
    <name type="scientific">Phytoactinopolyspora mesophila</name>
    <dbReference type="NCBI Taxonomy" id="2650750"/>
    <lineage>
        <taxon>Bacteria</taxon>
        <taxon>Bacillati</taxon>
        <taxon>Actinomycetota</taxon>
        <taxon>Actinomycetes</taxon>
        <taxon>Jiangellales</taxon>
        <taxon>Jiangellaceae</taxon>
        <taxon>Phytoactinopolyspora</taxon>
    </lineage>
</organism>
<keyword evidence="3" id="KW-1185">Reference proteome</keyword>
<evidence type="ECO:0000313" key="3">
    <source>
        <dbReference type="Proteomes" id="UP000460435"/>
    </source>
</evidence>
<accession>A0A7K3M1P5</accession>
<comment type="caution">
    <text evidence="2">The sequence shown here is derived from an EMBL/GenBank/DDBJ whole genome shotgun (WGS) entry which is preliminary data.</text>
</comment>
<dbReference type="AlphaFoldDB" id="A0A7K3M1P5"/>
<sequence>MVLGGTGKVGRRVVAQLEELGHDARAASRRSNTRFDWNEQSTWADALAGAGAVFIMPNDADDGAQLEAFTGLARKMGVRRLVLLSAREYVDMGLTVGITREEIVQRSGIDWTILRPVWFAQNFSEEPFLSAGVDDGEVLISTGAGRHPFIDAEDIAAVAVAALTEEGHAGRTYELTGPRAITVAEAVEAISTTIGRTIRFVPSSPDDYVDYLVSRGLYDKETALLVAGLTEYIRDGHDAHLSDGVQQALGREPRDFTSYVATTAASGRWTA</sequence>
<dbReference type="EMBL" id="WLZY01000002">
    <property type="protein sequence ID" value="NDL57204.1"/>
    <property type="molecule type" value="Genomic_DNA"/>
</dbReference>
<reference evidence="2 3" key="1">
    <citation type="submission" date="2019-11" db="EMBL/GenBank/DDBJ databases">
        <authorList>
            <person name="Li X.-J."/>
            <person name="Feng X.-M."/>
        </authorList>
    </citation>
    <scope>NUCLEOTIDE SEQUENCE [LARGE SCALE GENOMIC DNA]</scope>
    <source>
        <strain evidence="2 3">XMNu-373</strain>
    </source>
</reference>
<gene>
    <name evidence="2" type="ORF">F7O44_09000</name>
</gene>
<dbReference type="Pfam" id="PF13460">
    <property type="entry name" value="NAD_binding_10"/>
    <property type="match status" value="1"/>
</dbReference>
<dbReference type="Gene3D" id="3.40.50.720">
    <property type="entry name" value="NAD(P)-binding Rossmann-like Domain"/>
    <property type="match status" value="1"/>
</dbReference>
<dbReference type="InterPro" id="IPR016040">
    <property type="entry name" value="NAD(P)-bd_dom"/>
</dbReference>
<evidence type="ECO:0000313" key="2">
    <source>
        <dbReference type="EMBL" id="NDL57204.1"/>
    </source>
</evidence>
<dbReference type="PANTHER" id="PTHR43162:SF1">
    <property type="entry name" value="PRESTALK A DIFFERENTIATION PROTEIN A"/>
    <property type="match status" value="1"/>
</dbReference>
<evidence type="ECO:0000259" key="1">
    <source>
        <dbReference type="Pfam" id="PF13460"/>
    </source>
</evidence>
<dbReference type="PANTHER" id="PTHR43162">
    <property type="match status" value="1"/>
</dbReference>
<dbReference type="SUPFAM" id="SSF51735">
    <property type="entry name" value="NAD(P)-binding Rossmann-fold domains"/>
    <property type="match status" value="1"/>
</dbReference>
<feature type="domain" description="NAD(P)-binding" evidence="1">
    <location>
        <begin position="4"/>
        <end position="165"/>
    </location>
</feature>
<dbReference type="InterPro" id="IPR051604">
    <property type="entry name" value="Ergot_Alk_Oxidoreductase"/>
</dbReference>
<dbReference type="Proteomes" id="UP000460435">
    <property type="component" value="Unassembled WGS sequence"/>
</dbReference>
<protein>
    <submittedName>
        <fullName evidence="2">NAD(P)H-binding protein</fullName>
    </submittedName>
</protein>